<evidence type="ECO:0000256" key="4">
    <source>
        <dbReference type="ARBA" id="ARBA00022692"/>
    </source>
</evidence>
<feature type="transmembrane region" description="Helical" evidence="8">
    <location>
        <begin position="391"/>
        <end position="413"/>
    </location>
</feature>
<feature type="transmembrane region" description="Helical" evidence="8">
    <location>
        <begin position="216"/>
        <end position="238"/>
    </location>
</feature>
<dbReference type="Gene3D" id="1.20.1250.20">
    <property type="entry name" value="MFS general substrate transporter like domains"/>
    <property type="match status" value="1"/>
</dbReference>
<evidence type="ECO:0000256" key="8">
    <source>
        <dbReference type="SAM" id="Phobius"/>
    </source>
</evidence>
<sequence>MESYSVNTRPLLDDSTSDFDNDDANDPTVDMGDVKPLFKMSVPDDRFNLAYIIFYLLGTVVLLPWFFFINANKYWMYKLRDIPTNVTLEPAWLSPFLPSAGTQENDADKRSNLQADFISYLSVASTVPSLVFLLVNTYLANRISIGIRLVTSLIIMLFLFIITTILVKVNTDQWQEKFFILTLGIVALLNMASSIMQGALFGLVGQFPSHYIGASVSGQALGGVLAAISCIISLWVAASPTASAFVYFIMADVAILVSLVAYLFLTRTTFYKFYVKQAALLATRTYDPVPVSASATYNTTTAPLPLAPHIDYVHILRKIWMLGLSVLLCFLVSLSLYPAVTALVLSTSPSHNQWTDVYFSPVIAYLVFSVCDYLGRLIAGYLHWPRHNPSLVLLFSISRIVFFPLILLCNAQPRSHLPVLITSDWIYALLVLLMGLSNGYLANITFICAAKRVLPHEQEVASALMVLSLGIGLACGSGLSLFKEDVL</sequence>
<dbReference type="SUPFAM" id="SSF103473">
    <property type="entry name" value="MFS general substrate transporter"/>
    <property type="match status" value="1"/>
</dbReference>
<feature type="transmembrane region" description="Helical" evidence="8">
    <location>
        <begin position="319"/>
        <end position="345"/>
    </location>
</feature>
<comment type="subcellular location">
    <subcellularLocation>
        <location evidence="1">Membrane</location>
        <topology evidence="1">Multi-pass membrane protein</topology>
    </subcellularLocation>
</comment>
<keyword evidence="5 8" id="KW-1133">Transmembrane helix</keyword>
<evidence type="ECO:0000256" key="2">
    <source>
        <dbReference type="ARBA" id="ARBA00007965"/>
    </source>
</evidence>
<accession>A0A8D8ZGH1</accession>
<dbReference type="PANTHER" id="PTHR10332">
    <property type="entry name" value="EQUILIBRATIVE NUCLEOSIDE TRANSPORTER"/>
    <property type="match status" value="1"/>
</dbReference>
<feature type="transmembrane region" description="Helical" evidence="8">
    <location>
        <begin position="425"/>
        <end position="448"/>
    </location>
</feature>
<dbReference type="PANTHER" id="PTHR10332:SF88">
    <property type="entry name" value="EQUILIBRATIVE NUCLEOSIDE TRANSPORTER 1, ISOFORM A"/>
    <property type="match status" value="1"/>
</dbReference>
<keyword evidence="6 8" id="KW-0472">Membrane</keyword>
<evidence type="ECO:0000256" key="5">
    <source>
        <dbReference type="ARBA" id="ARBA00022989"/>
    </source>
</evidence>
<protein>
    <submittedName>
        <fullName evidence="9">Equilibrative nucleoside transporter 3</fullName>
    </submittedName>
</protein>
<evidence type="ECO:0000313" key="9">
    <source>
        <dbReference type="EMBL" id="CAG6747368.1"/>
    </source>
</evidence>
<feature type="transmembrane region" description="Helical" evidence="8">
    <location>
        <begin position="357"/>
        <end position="379"/>
    </location>
</feature>
<comment type="similarity">
    <text evidence="2">Belongs to the SLC29A/ENT transporter (TC 2.A.57) family.</text>
</comment>
<dbReference type="InterPro" id="IPR002259">
    <property type="entry name" value="Eqnu_transpt"/>
</dbReference>
<feature type="transmembrane region" description="Helical" evidence="8">
    <location>
        <begin position="244"/>
        <end position="265"/>
    </location>
</feature>
<dbReference type="PIRSF" id="PIRSF016379">
    <property type="entry name" value="ENT"/>
    <property type="match status" value="1"/>
</dbReference>
<evidence type="ECO:0000256" key="3">
    <source>
        <dbReference type="ARBA" id="ARBA00022448"/>
    </source>
</evidence>
<feature type="compositionally biased region" description="Acidic residues" evidence="7">
    <location>
        <begin position="15"/>
        <end position="25"/>
    </location>
</feature>
<organism evidence="9">
    <name type="scientific">Cacopsylla melanoneura</name>
    <dbReference type="NCBI Taxonomy" id="428564"/>
    <lineage>
        <taxon>Eukaryota</taxon>
        <taxon>Metazoa</taxon>
        <taxon>Ecdysozoa</taxon>
        <taxon>Arthropoda</taxon>
        <taxon>Hexapoda</taxon>
        <taxon>Insecta</taxon>
        <taxon>Pterygota</taxon>
        <taxon>Neoptera</taxon>
        <taxon>Paraneoptera</taxon>
        <taxon>Hemiptera</taxon>
        <taxon>Sternorrhyncha</taxon>
        <taxon>Psylloidea</taxon>
        <taxon>Psyllidae</taxon>
        <taxon>Psyllinae</taxon>
        <taxon>Cacopsylla</taxon>
    </lineage>
</organism>
<feature type="transmembrane region" description="Helical" evidence="8">
    <location>
        <begin position="147"/>
        <end position="167"/>
    </location>
</feature>
<reference evidence="9" key="1">
    <citation type="submission" date="2021-05" db="EMBL/GenBank/DDBJ databases">
        <authorList>
            <person name="Alioto T."/>
            <person name="Alioto T."/>
            <person name="Gomez Garrido J."/>
        </authorList>
    </citation>
    <scope>NUCLEOTIDE SEQUENCE</scope>
</reference>
<evidence type="ECO:0000256" key="7">
    <source>
        <dbReference type="SAM" id="MobiDB-lite"/>
    </source>
</evidence>
<name>A0A8D8ZGH1_9HEMI</name>
<feature type="transmembrane region" description="Helical" evidence="8">
    <location>
        <begin position="117"/>
        <end position="135"/>
    </location>
</feature>
<dbReference type="PRINTS" id="PR01130">
    <property type="entry name" value="DERENTRNSPRT"/>
</dbReference>
<evidence type="ECO:0000256" key="6">
    <source>
        <dbReference type="ARBA" id="ARBA00023136"/>
    </source>
</evidence>
<dbReference type="Pfam" id="PF01733">
    <property type="entry name" value="Nucleoside_tran"/>
    <property type="match status" value="1"/>
</dbReference>
<dbReference type="GO" id="GO:0005337">
    <property type="term" value="F:nucleoside transmembrane transporter activity"/>
    <property type="evidence" value="ECO:0007669"/>
    <property type="project" value="InterPro"/>
</dbReference>
<proteinExistence type="inferred from homology"/>
<dbReference type="GO" id="GO:0005886">
    <property type="term" value="C:plasma membrane"/>
    <property type="evidence" value="ECO:0007669"/>
    <property type="project" value="TreeGrafter"/>
</dbReference>
<feature type="region of interest" description="Disordered" evidence="7">
    <location>
        <begin position="1"/>
        <end position="27"/>
    </location>
</feature>
<evidence type="ECO:0000256" key="1">
    <source>
        <dbReference type="ARBA" id="ARBA00004141"/>
    </source>
</evidence>
<feature type="transmembrane region" description="Helical" evidence="8">
    <location>
        <begin position="460"/>
        <end position="482"/>
    </location>
</feature>
<keyword evidence="3" id="KW-0813">Transport</keyword>
<feature type="transmembrane region" description="Helical" evidence="8">
    <location>
        <begin position="179"/>
        <end position="204"/>
    </location>
</feature>
<feature type="transmembrane region" description="Helical" evidence="8">
    <location>
        <begin position="49"/>
        <end position="69"/>
    </location>
</feature>
<dbReference type="EMBL" id="HBUF01513973">
    <property type="protein sequence ID" value="CAG6747368.1"/>
    <property type="molecule type" value="Transcribed_RNA"/>
</dbReference>
<dbReference type="InterPro" id="IPR036259">
    <property type="entry name" value="MFS_trans_sf"/>
</dbReference>
<dbReference type="AlphaFoldDB" id="A0A8D8ZGH1"/>
<keyword evidence="4 8" id="KW-0812">Transmembrane</keyword>